<dbReference type="AlphaFoldDB" id="G8RH46"/>
<dbReference type="GO" id="GO:0016491">
    <property type="term" value="F:oxidoreductase activity"/>
    <property type="evidence" value="ECO:0007669"/>
    <property type="project" value="InterPro"/>
</dbReference>
<proteinExistence type="predicted"/>
<dbReference type="RefSeq" id="WP_014211160.1">
    <property type="nucleotide sequence ID" value="NC_016604.1"/>
</dbReference>
<gene>
    <name evidence="7" type="ordered locus">MycrhN_2772</name>
</gene>
<evidence type="ECO:0000259" key="6">
    <source>
        <dbReference type="PROSITE" id="PS51352"/>
    </source>
</evidence>
<dbReference type="HOGENOM" id="CLU_042529_6_1_11"/>
<keyword evidence="7" id="KW-0413">Isomerase</keyword>
<dbReference type="OrthoDB" id="9796554at2"/>
<dbReference type="GO" id="GO:0030313">
    <property type="term" value="C:cell envelope"/>
    <property type="evidence" value="ECO:0007669"/>
    <property type="project" value="UniProtKB-SubCell"/>
</dbReference>
<dbReference type="Pfam" id="PF00578">
    <property type="entry name" value="AhpC-TSA"/>
    <property type="match status" value="1"/>
</dbReference>
<dbReference type="Gene3D" id="3.40.30.10">
    <property type="entry name" value="Glutaredoxin"/>
    <property type="match status" value="1"/>
</dbReference>
<dbReference type="GO" id="GO:0016853">
    <property type="term" value="F:isomerase activity"/>
    <property type="evidence" value="ECO:0007669"/>
    <property type="project" value="UniProtKB-KW"/>
</dbReference>
<keyword evidence="3" id="KW-0812">Transmembrane</keyword>
<evidence type="ECO:0000256" key="3">
    <source>
        <dbReference type="ARBA" id="ARBA00022968"/>
    </source>
</evidence>
<keyword evidence="4" id="KW-1015">Disulfide bond</keyword>
<evidence type="ECO:0000256" key="4">
    <source>
        <dbReference type="ARBA" id="ARBA00023157"/>
    </source>
</evidence>
<dbReference type="InterPro" id="IPR017937">
    <property type="entry name" value="Thioredoxin_CS"/>
</dbReference>
<reference evidence="7 8" key="1">
    <citation type="submission" date="2011-12" db="EMBL/GenBank/DDBJ databases">
        <title>Complete sequence of Mycobacterium rhodesiae NBB3.</title>
        <authorList>
            <consortium name="US DOE Joint Genome Institute"/>
            <person name="Lucas S."/>
            <person name="Han J."/>
            <person name="Lapidus A."/>
            <person name="Cheng J.-F."/>
            <person name="Goodwin L."/>
            <person name="Pitluck S."/>
            <person name="Peters L."/>
            <person name="Mikhailova N."/>
            <person name="Gu W."/>
            <person name="Detter J.C."/>
            <person name="Han C."/>
            <person name="Tapia R."/>
            <person name="Land M."/>
            <person name="Hauser L."/>
            <person name="Kyrpides N."/>
            <person name="Ivanova N."/>
            <person name="Pagani I."/>
            <person name="Mattes T."/>
            <person name="Holmes A."/>
            <person name="Rutledge P."/>
            <person name="Paulsen I."/>
            <person name="Coleman N."/>
            <person name="Woyke T."/>
        </authorList>
    </citation>
    <scope>NUCLEOTIDE SEQUENCE [LARGE SCALE GENOMIC DNA]</scope>
    <source>
        <strain evidence="7 8">NBB3</strain>
    </source>
</reference>
<accession>G8RH46</accession>
<dbReference type="eggNOG" id="COG0526">
    <property type="taxonomic scope" value="Bacteria"/>
</dbReference>
<organism evidence="7 8">
    <name type="scientific">Mycolicibacterium rhodesiae (strain NBB3)</name>
    <name type="common">Mycobacterium rhodesiae</name>
    <dbReference type="NCBI Taxonomy" id="710685"/>
    <lineage>
        <taxon>Bacteria</taxon>
        <taxon>Bacillati</taxon>
        <taxon>Actinomycetota</taxon>
        <taxon>Actinomycetes</taxon>
        <taxon>Mycobacteriales</taxon>
        <taxon>Mycobacteriaceae</taxon>
        <taxon>Mycolicibacterium</taxon>
    </lineage>
</organism>
<comment type="subcellular location">
    <subcellularLocation>
        <location evidence="1">Cell envelope</location>
    </subcellularLocation>
</comment>
<dbReference type="CDD" id="cd02966">
    <property type="entry name" value="TlpA_like_family"/>
    <property type="match status" value="1"/>
</dbReference>
<dbReference type="KEGG" id="mrh:MycrhN_2772"/>
<keyword evidence="8" id="KW-1185">Reference proteome</keyword>
<dbReference type="PROSITE" id="PS51352">
    <property type="entry name" value="THIOREDOXIN_2"/>
    <property type="match status" value="1"/>
</dbReference>
<evidence type="ECO:0000313" key="8">
    <source>
        <dbReference type="Proteomes" id="UP000005442"/>
    </source>
</evidence>
<evidence type="ECO:0000256" key="2">
    <source>
        <dbReference type="ARBA" id="ARBA00022748"/>
    </source>
</evidence>
<dbReference type="GO" id="GO:0016209">
    <property type="term" value="F:antioxidant activity"/>
    <property type="evidence" value="ECO:0007669"/>
    <property type="project" value="InterPro"/>
</dbReference>
<dbReference type="PROSITE" id="PS00194">
    <property type="entry name" value="THIOREDOXIN_1"/>
    <property type="match status" value="1"/>
</dbReference>
<dbReference type="InterPro" id="IPR050553">
    <property type="entry name" value="Thioredoxin_ResA/DsbE_sf"/>
</dbReference>
<dbReference type="PANTHER" id="PTHR42852:SF6">
    <property type="entry name" value="THIOL:DISULFIDE INTERCHANGE PROTEIN DSBE"/>
    <property type="match status" value="1"/>
</dbReference>
<dbReference type="InterPro" id="IPR036249">
    <property type="entry name" value="Thioredoxin-like_sf"/>
</dbReference>
<evidence type="ECO:0000256" key="5">
    <source>
        <dbReference type="ARBA" id="ARBA00023284"/>
    </source>
</evidence>
<dbReference type="Proteomes" id="UP000005442">
    <property type="component" value="Chromosome"/>
</dbReference>
<dbReference type="GO" id="GO:0017004">
    <property type="term" value="P:cytochrome complex assembly"/>
    <property type="evidence" value="ECO:0007669"/>
    <property type="project" value="UniProtKB-KW"/>
</dbReference>
<sequence length="209" mass="21146">MVRGRPLAVLVVAAAAAIAGVLISHDPVSAPAGQRISADHAVAGADPAPTEAGAPPCPVPVPGASPVPALSGAMARCLGSSQPVDVGAAVAGAPTLLNLWASWCAPCREEMPVLDAYADTPGAVRVVGVNVRDRPSSAAALVRDLRIGYPSFTDADEVAGALGTPPLLPLSYLVGTDGSVRRLQDVLVFRDVAQVNQSVAVALGERQKR</sequence>
<protein>
    <submittedName>
        <fullName evidence="7">Thiol-disulfide isomerase-like thioredoxin</fullName>
    </submittedName>
</protein>
<dbReference type="InterPro" id="IPR013766">
    <property type="entry name" value="Thioredoxin_domain"/>
</dbReference>
<dbReference type="STRING" id="710685.MycrhN_2772"/>
<dbReference type="SUPFAM" id="SSF52833">
    <property type="entry name" value="Thioredoxin-like"/>
    <property type="match status" value="1"/>
</dbReference>
<evidence type="ECO:0000256" key="1">
    <source>
        <dbReference type="ARBA" id="ARBA00004196"/>
    </source>
</evidence>
<dbReference type="InterPro" id="IPR000866">
    <property type="entry name" value="AhpC/TSA"/>
</dbReference>
<keyword evidence="5" id="KW-0676">Redox-active center</keyword>
<evidence type="ECO:0000313" key="7">
    <source>
        <dbReference type="EMBL" id="AEV73350.1"/>
    </source>
</evidence>
<dbReference type="PATRIC" id="fig|710685.3.peg.2760"/>
<name>G8RH46_MYCRN</name>
<keyword evidence="3" id="KW-0735">Signal-anchor</keyword>
<dbReference type="PANTHER" id="PTHR42852">
    <property type="entry name" value="THIOL:DISULFIDE INTERCHANGE PROTEIN DSBE"/>
    <property type="match status" value="1"/>
</dbReference>
<dbReference type="EMBL" id="CP003169">
    <property type="protein sequence ID" value="AEV73350.1"/>
    <property type="molecule type" value="Genomic_DNA"/>
</dbReference>
<feature type="domain" description="Thioredoxin" evidence="6">
    <location>
        <begin position="55"/>
        <end position="204"/>
    </location>
</feature>
<keyword evidence="2" id="KW-0201">Cytochrome c-type biogenesis</keyword>